<dbReference type="Proteomes" id="UP000620104">
    <property type="component" value="Unassembled WGS sequence"/>
</dbReference>
<evidence type="ECO:0000256" key="5">
    <source>
        <dbReference type="ARBA" id="ARBA00020673"/>
    </source>
</evidence>
<name>A0A8H3YEG9_9TREE</name>
<feature type="compositionally biased region" description="Basic and acidic residues" evidence="10">
    <location>
        <begin position="1"/>
        <end position="11"/>
    </location>
</feature>
<evidence type="ECO:0000256" key="6">
    <source>
        <dbReference type="ARBA" id="ARBA00022692"/>
    </source>
</evidence>
<dbReference type="PANTHER" id="PTHR47549:SF2">
    <property type="entry name" value="GOLGI APPARATUS MEMBRANE PROTEIN TVP38"/>
    <property type="match status" value="1"/>
</dbReference>
<keyword evidence="7 11" id="KW-1133">Transmembrane helix</keyword>
<evidence type="ECO:0000256" key="1">
    <source>
        <dbReference type="ARBA" id="ARBA00002978"/>
    </source>
</evidence>
<protein>
    <recommendedName>
        <fullName evidence="4">Golgi apparatus membrane protein TVP38</fullName>
    </recommendedName>
    <alternativeName>
        <fullName evidence="5">Golgi apparatus membrane protein tvp38</fullName>
    </alternativeName>
</protein>
<sequence>MQAPHRIHEDPASNGYAHFPARPPLHSYPPSYSSHPSFTHEPSPPQPPLPRDDPPATTTEPLLKRLSLRLTAQDPNYKTPEQLAEEDRSLDAEEEAMLKRGMINWREMRRWQFWIRKEWWGWYIAFVICAVVVTLMTLYNEEIIAWMRPFANKLKDLPGGWAIPIGILLIISFPPLFGHEIVMILCGVVWGLWIGFAIVCAGTLLGEIANFFAFKYTFRGRAAKLERKNMNYALLAHVVREGGLKIAVICRLSAIPGHFTTVVFSTCGMGFWMFTLGTILSLPKNLAVVYLGVALAKTDEKGSSKAVEYTVIAISFAFSALAAYYIYWYMNKSRLVVWRLHRANLAKKGVALDELPQDPTGFDDLDGKPIYAKYEGGDYDDDVDVARPMMHDQAEMGRTTSSFQRPETLYMAETYGDTPSHSTTQLPLQPYAPQTQDHGDLGSLPLHPYTDAPTHLFPDPPLAQVARTPSAASSMYHAITTPDAAPGYLDPPSVSFPVPRPTGDQRVHLVDPGYTRL</sequence>
<comment type="function">
    <text evidence="1">Golgi membrane protein involved in vesicular trafficking and spindle migration.</text>
</comment>
<dbReference type="InterPro" id="IPR032816">
    <property type="entry name" value="VTT_dom"/>
</dbReference>
<evidence type="ECO:0000259" key="12">
    <source>
        <dbReference type="Pfam" id="PF09335"/>
    </source>
</evidence>
<keyword evidence="6 11" id="KW-0812">Transmembrane</keyword>
<feature type="region of interest" description="Disordered" evidence="10">
    <location>
        <begin position="1"/>
        <end position="58"/>
    </location>
</feature>
<feature type="transmembrane region" description="Helical" evidence="11">
    <location>
        <begin position="307"/>
        <end position="330"/>
    </location>
</feature>
<dbReference type="AlphaFoldDB" id="A0A8H3YEG9"/>
<keyword evidence="9 11" id="KW-0472">Membrane</keyword>
<comment type="subcellular location">
    <subcellularLocation>
        <location evidence="2">Golgi apparatus membrane</location>
        <topology evidence="2">Multi-pass membrane protein</topology>
    </subcellularLocation>
</comment>
<organism evidence="13 14">
    <name type="scientific">Naganishia liquefaciens</name>
    <dbReference type="NCBI Taxonomy" id="104408"/>
    <lineage>
        <taxon>Eukaryota</taxon>
        <taxon>Fungi</taxon>
        <taxon>Dikarya</taxon>
        <taxon>Basidiomycota</taxon>
        <taxon>Agaricomycotina</taxon>
        <taxon>Tremellomycetes</taxon>
        <taxon>Filobasidiales</taxon>
        <taxon>Filobasidiaceae</taxon>
        <taxon>Naganishia</taxon>
    </lineage>
</organism>
<feature type="domain" description="VTT" evidence="12">
    <location>
        <begin position="179"/>
        <end position="292"/>
    </location>
</feature>
<accession>A0A8H3YEG9</accession>
<feature type="transmembrane region" description="Helical" evidence="11">
    <location>
        <begin position="271"/>
        <end position="295"/>
    </location>
</feature>
<evidence type="ECO:0000313" key="14">
    <source>
        <dbReference type="Proteomes" id="UP000620104"/>
    </source>
</evidence>
<evidence type="ECO:0000256" key="3">
    <source>
        <dbReference type="ARBA" id="ARBA00008640"/>
    </source>
</evidence>
<evidence type="ECO:0000256" key="7">
    <source>
        <dbReference type="ARBA" id="ARBA00022989"/>
    </source>
</evidence>
<feature type="compositionally biased region" description="Low complexity" evidence="10">
    <location>
        <begin position="28"/>
        <end position="37"/>
    </location>
</feature>
<dbReference type="EMBL" id="BLZA01000018">
    <property type="protein sequence ID" value="GHJ86545.1"/>
    <property type="molecule type" value="Genomic_DNA"/>
</dbReference>
<feature type="transmembrane region" description="Helical" evidence="11">
    <location>
        <begin position="184"/>
        <end position="205"/>
    </location>
</feature>
<evidence type="ECO:0000256" key="11">
    <source>
        <dbReference type="SAM" id="Phobius"/>
    </source>
</evidence>
<comment type="caution">
    <text evidence="13">The sequence shown here is derived from an EMBL/GenBank/DDBJ whole genome shotgun (WGS) entry which is preliminary data.</text>
</comment>
<evidence type="ECO:0000256" key="2">
    <source>
        <dbReference type="ARBA" id="ARBA00004653"/>
    </source>
</evidence>
<evidence type="ECO:0000256" key="8">
    <source>
        <dbReference type="ARBA" id="ARBA00023034"/>
    </source>
</evidence>
<reference evidence="13" key="1">
    <citation type="submission" date="2020-07" db="EMBL/GenBank/DDBJ databases">
        <title>Draft Genome Sequence of a Deep-Sea Yeast, Naganishia (Cryptococcus) liquefaciens strain N6.</title>
        <authorList>
            <person name="Han Y.W."/>
            <person name="Kajitani R."/>
            <person name="Morimoto H."/>
            <person name="Parhat M."/>
            <person name="Tsubouchi H."/>
            <person name="Bakenova O."/>
            <person name="Ogata M."/>
            <person name="Argunhan B."/>
            <person name="Aoki R."/>
            <person name="Kajiwara S."/>
            <person name="Itoh T."/>
            <person name="Iwasaki H."/>
        </authorList>
    </citation>
    <scope>NUCLEOTIDE SEQUENCE</scope>
    <source>
        <strain evidence="13">N6</strain>
    </source>
</reference>
<evidence type="ECO:0000313" key="13">
    <source>
        <dbReference type="EMBL" id="GHJ86545.1"/>
    </source>
</evidence>
<evidence type="ECO:0000256" key="4">
    <source>
        <dbReference type="ARBA" id="ARBA00013533"/>
    </source>
</evidence>
<dbReference type="InterPro" id="IPR051076">
    <property type="entry name" value="Golgi_membrane_TVP38/TMEM64"/>
</dbReference>
<evidence type="ECO:0000256" key="10">
    <source>
        <dbReference type="SAM" id="MobiDB-lite"/>
    </source>
</evidence>
<feature type="transmembrane region" description="Helical" evidence="11">
    <location>
        <begin position="119"/>
        <end position="139"/>
    </location>
</feature>
<dbReference type="GO" id="GO:0000139">
    <property type="term" value="C:Golgi membrane"/>
    <property type="evidence" value="ECO:0007669"/>
    <property type="project" value="UniProtKB-SubCell"/>
</dbReference>
<evidence type="ECO:0000256" key="9">
    <source>
        <dbReference type="ARBA" id="ARBA00023136"/>
    </source>
</evidence>
<proteinExistence type="inferred from homology"/>
<keyword evidence="8" id="KW-0333">Golgi apparatus</keyword>
<feature type="transmembrane region" description="Helical" evidence="11">
    <location>
        <begin position="159"/>
        <end position="177"/>
    </location>
</feature>
<gene>
    <name evidence="13" type="ORF">NliqN6_2947</name>
</gene>
<dbReference type="Pfam" id="PF09335">
    <property type="entry name" value="VTT_dom"/>
    <property type="match status" value="1"/>
</dbReference>
<dbReference type="OrthoDB" id="166803at2759"/>
<keyword evidence="14" id="KW-1185">Reference proteome</keyword>
<dbReference type="PANTHER" id="PTHR47549">
    <property type="entry name" value="GOLGI APPARATUS MEMBRANE PROTEIN TVP38-RELATED"/>
    <property type="match status" value="1"/>
</dbReference>
<comment type="similarity">
    <text evidence="3">Belongs to the TVP38/TMEM64 family.</text>
</comment>